<dbReference type="PANTHER" id="PTHR46386:SF1">
    <property type="entry name" value="NUCLEAR BODY PROTEIN SP140-LIKE PROTEIN"/>
    <property type="match status" value="1"/>
</dbReference>
<feature type="compositionally biased region" description="Basic residues" evidence="6">
    <location>
        <begin position="1"/>
        <end position="13"/>
    </location>
</feature>
<dbReference type="Gene3D" id="3.30.40.10">
    <property type="entry name" value="Zinc/RING finger domain, C3HC4 (zinc finger)"/>
    <property type="match status" value="1"/>
</dbReference>
<dbReference type="SUPFAM" id="SSF47370">
    <property type="entry name" value="Bromodomain"/>
    <property type="match status" value="1"/>
</dbReference>
<accession>A0A3B5MK72</accession>
<feature type="region of interest" description="Disordered" evidence="6">
    <location>
        <begin position="1"/>
        <end position="24"/>
    </location>
</feature>
<dbReference type="GO" id="GO:0000981">
    <property type="term" value="F:DNA-binding transcription factor activity, RNA polymerase II-specific"/>
    <property type="evidence" value="ECO:0007669"/>
    <property type="project" value="TreeGrafter"/>
</dbReference>
<dbReference type="CDD" id="cd04369">
    <property type="entry name" value="Bromodomain"/>
    <property type="match status" value="1"/>
</dbReference>
<evidence type="ECO:0000313" key="10">
    <source>
        <dbReference type="Proteomes" id="UP000261380"/>
    </source>
</evidence>
<dbReference type="Ensembl" id="ENSXCOT00000024265.1">
    <property type="protein sequence ID" value="ENSXCOP00000023980.1"/>
    <property type="gene ID" value="ENSXCOG00000017902.1"/>
</dbReference>
<evidence type="ECO:0000256" key="5">
    <source>
        <dbReference type="PROSITE-ProRule" id="PRU00035"/>
    </source>
</evidence>
<dbReference type="InterPro" id="IPR019787">
    <property type="entry name" value="Znf_PHD-finger"/>
</dbReference>
<dbReference type="Gene3D" id="3.10.390.10">
    <property type="entry name" value="SAND domain-like"/>
    <property type="match status" value="2"/>
</dbReference>
<dbReference type="PANTHER" id="PTHR46386">
    <property type="entry name" value="NUCLEAR BODY PROTEIN SP140"/>
    <property type="match status" value="1"/>
</dbReference>
<reference evidence="9" key="1">
    <citation type="submission" date="2025-08" db="UniProtKB">
        <authorList>
            <consortium name="Ensembl"/>
        </authorList>
    </citation>
    <scope>IDENTIFICATION</scope>
</reference>
<dbReference type="Pfam" id="PF00439">
    <property type="entry name" value="Bromodomain"/>
    <property type="match status" value="1"/>
</dbReference>
<reference evidence="9" key="2">
    <citation type="submission" date="2025-09" db="UniProtKB">
        <authorList>
            <consortium name="Ensembl"/>
        </authorList>
    </citation>
    <scope>IDENTIFICATION</scope>
</reference>
<evidence type="ECO:0000256" key="3">
    <source>
        <dbReference type="ARBA" id="ARBA00022833"/>
    </source>
</evidence>
<dbReference type="SUPFAM" id="SSF63763">
    <property type="entry name" value="SAND domain-like"/>
    <property type="match status" value="2"/>
</dbReference>
<evidence type="ECO:0000259" key="7">
    <source>
        <dbReference type="PROSITE" id="PS50014"/>
    </source>
</evidence>
<keyword evidence="3" id="KW-0862">Zinc</keyword>
<evidence type="ECO:0008006" key="11">
    <source>
        <dbReference type="Google" id="ProtNLM"/>
    </source>
</evidence>
<dbReference type="PROSITE" id="PS50864">
    <property type="entry name" value="SAND"/>
    <property type="match status" value="1"/>
</dbReference>
<dbReference type="GeneTree" id="ENSGT00800000125226"/>
<name>A0A3B5MK72_9TELE</name>
<keyword evidence="1" id="KW-0479">Metal-binding</keyword>
<organism evidence="9 10">
    <name type="scientific">Xiphophorus couchianus</name>
    <name type="common">Monterrey platyfish</name>
    <dbReference type="NCBI Taxonomy" id="32473"/>
    <lineage>
        <taxon>Eukaryota</taxon>
        <taxon>Metazoa</taxon>
        <taxon>Chordata</taxon>
        <taxon>Craniata</taxon>
        <taxon>Vertebrata</taxon>
        <taxon>Euteleostomi</taxon>
        <taxon>Actinopterygii</taxon>
        <taxon>Neopterygii</taxon>
        <taxon>Teleostei</taxon>
        <taxon>Neoteleostei</taxon>
        <taxon>Acanthomorphata</taxon>
        <taxon>Ovalentaria</taxon>
        <taxon>Atherinomorphae</taxon>
        <taxon>Cyprinodontiformes</taxon>
        <taxon>Poeciliidae</taxon>
        <taxon>Poeciliinae</taxon>
        <taxon>Xiphophorus</taxon>
    </lineage>
</organism>
<feature type="domain" description="Bromo" evidence="7">
    <location>
        <begin position="241"/>
        <end position="288"/>
    </location>
</feature>
<dbReference type="Pfam" id="PF00628">
    <property type="entry name" value="PHD"/>
    <property type="match status" value="1"/>
</dbReference>
<evidence type="ECO:0000256" key="4">
    <source>
        <dbReference type="ARBA" id="ARBA00023117"/>
    </source>
</evidence>
<evidence type="ECO:0000256" key="1">
    <source>
        <dbReference type="ARBA" id="ARBA00022723"/>
    </source>
</evidence>
<dbReference type="SUPFAM" id="SSF57903">
    <property type="entry name" value="FYVE/PHD zinc finger"/>
    <property type="match status" value="1"/>
</dbReference>
<keyword evidence="2" id="KW-0863">Zinc-finger</keyword>
<dbReference type="GO" id="GO:0003677">
    <property type="term" value="F:DNA binding"/>
    <property type="evidence" value="ECO:0007669"/>
    <property type="project" value="InterPro"/>
</dbReference>
<dbReference type="InterPro" id="IPR011011">
    <property type="entry name" value="Znf_FYVE_PHD"/>
</dbReference>
<dbReference type="InterPro" id="IPR010919">
    <property type="entry name" value="SAND-like_dom_sf"/>
</dbReference>
<dbReference type="Proteomes" id="UP000261380">
    <property type="component" value="Unplaced"/>
</dbReference>
<evidence type="ECO:0000313" key="9">
    <source>
        <dbReference type="Ensembl" id="ENSXCOP00000023980.1"/>
    </source>
</evidence>
<evidence type="ECO:0000259" key="8">
    <source>
        <dbReference type="PROSITE" id="PS50864"/>
    </source>
</evidence>
<dbReference type="InterPro" id="IPR001487">
    <property type="entry name" value="Bromodomain"/>
</dbReference>
<evidence type="ECO:0000256" key="6">
    <source>
        <dbReference type="SAM" id="MobiDB-lite"/>
    </source>
</evidence>
<dbReference type="PROSITE" id="PS50014">
    <property type="entry name" value="BROMODOMAIN_2"/>
    <property type="match status" value="1"/>
</dbReference>
<dbReference type="InterPro" id="IPR043563">
    <property type="entry name" value="Sp110/Sp140/Sp140L-like"/>
</dbReference>
<dbReference type="GO" id="GO:0005634">
    <property type="term" value="C:nucleus"/>
    <property type="evidence" value="ECO:0007669"/>
    <property type="project" value="TreeGrafter"/>
</dbReference>
<dbReference type="AlphaFoldDB" id="A0A3B5MK72"/>
<feature type="domain" description="SAND" evidence="8">
    <location>
        <begin position="29"/>
        <end position="102"/>
    </location>
</feature>
<proteinExistence type="predicted"/>
<dbReference type="SMART" id="SM00258">
    <property type="entry name" value="SAND"/>
    <property type="match status" value="1"/>
</dbReference>
<dbReference type="InterPro" id="IPR013083">
    <property type="entry name" value="Znf_RING/FYVE/PHD"/>
</dbReference>
<keyword evidence="4 5" id="KW-0103">Bromodomain</keyword>
<evidence type="ECO:0000256" key="2">
    <source>
        <dbReference type="ARBA" id="ARBA00022771"/>
    </source>
</evidence>
<keyword evidence="10" id="KW-1185">Reference proteome</keyword>
<protein>
    <recommendedName>
        <fullName evidence="11">SP110 nuclear body protein, tandem duplicate 2</fullName>
    </recommendedName>
</protein>
<sequence>KETKTAKKKRKLRSGSSEASPRKGEAGEIWTWPLYKTQLPVTCGEVEGTLIRDKLAKGEKCIQVDKQRFTPSEFEKFAGKGSAKNWKLSIRCKDTPLGKLIKVCRNAVLELCNYFSGGADVINIIWKCGKSIRTEVSWMSPEEFVNTALNQRDASWRKDILYKGEPLSVLLEAKVLTMHSLLCKCKRCKPKPEDLDDDKNDDKCCICKSEGEEDLVECDKCPRSFHQNCHLPHIDGTVLGVIKTPMWLEKIAGKLQRSEYQTVGGFVSDVQLIFTNSATYNRVSKRWKHLALSYRKPLNIRVMFSDFFKTY</sequence>
<dbReference type="Pfam" id="PF01342">
    <property type="entry name" value="SAND"/>
    <property type="match status" value="2"/>
</dbReference>
<dbReference type="GO" id="GO:0008270">
    <property type="term" value="F:zinc ion binding"/>
    <property type="evidence" value="ECO:0007669"/>
    <property type="project" value="UniProtKB-KW"/>
</dbReference>
<dbReference type="InterPro" id="IPR036427">
    <property type="entry name" value="Bromodomain-like_sf"/>
</dbReference>
<dbReference type="Gene3D" id="1.20.920.10">
    <property type="entry name" value="Bromodomain-like"/>
    <property type="match status" value="1"/>
</dbReference>
<dbReference type="InterPro" id="IPR000770">
    <property type="entry name" value="SAND_dom"/>
</dbReference>